<name>A0A926NQY0_9SPHI</name>
<reference evidence="3" key="1">
    <citation type="submission" date="2020-09" db="EMBL/GenBank/DDBJ databases">
        <title>Novel species of Mucilaginibacter isolated from a glacier on the Tibetan Plateau.</title>
        <authorList>
            <person name="Liu Q."/>
            <person name="Xin Y.-H."/>
        </authorList>
    </citation>
    <scope>NUCLEOTIDE SEQUENCE</scope>
    <source>
        <strain evidence="3">ZB1P21</strain>
    </source>
</reference>
<dbReference type="EMBL" id="JACWMX010000003">
    <property type="protein sequence ID" value="MBD1393037.1"/>
    <property type="molecule type" value="Genomic_DNA"/>
</dbReference>
<evidence type="ECO:0000313" key="3">
    <source>
        <dbReference type="EMBL" id="MBD1393037.1"/>
    </source>
</evidence>
<evidence type="ECO:0000313" key="4">
    <source>
        <dbReference type="Proteomes" id="UP000619078"/>
    </source>
</evidence>
<feature type="region of interest" description="Disordered" evidence="1">
    <location>
        <begin position="24"/>
        <end position="70"/>
    </location>
</feature>
<proteinExistence type="predicted"/>
<gene>
    <name evidence="3" type="ORF">IDJ76_08005</name>
</gene>
<dbReference type="RefSeq" id="WP_191162551.1">
    <property type="nucleotide sequence ID" value="NZ_JACWMX010000003.1"/>
</dbReference>
<dbReference type="Proteomes" id="UP000619078">
    <property type="component" value="Unassembled WGS sequence"/>
</dbReference>
<comment type="caution">
    <text evidence="3">The sequence shown here is derived from an EMBL/GenBank/DDBJ whole genome shotgun (WGS) entry which is preliminary data.</text>
</comment>
<organism evidence="3 4">
    <name type="scientific">Mucilaginibacter glaciei</name>
    <dbReference type="NCBI Taxonomy" id="2772109"/>
    <lineage>
        <taxon>Bacteria</taxon>
        <taxon>Pseudomonadati</taxon>
        <taxon>Bacteroidota</taxon>
        <taxon>Sphingobacteriia</taxon>
        <taxon>Sphingobacteriales</taxon>
        <taxon>Sphingobacteriaceae</taxon>
        <taxon>Mucilaginibacter</taxon>
    </lineage>
</organism>
<feature type="chain" id="PRO_5037230806" evidence="2">
    <location>
        <begin position="24"/>
        <end position="70"/>
    </location>
</feature>
<sequence>MKKFFCVAAILAAFSICRFPVQGQTVSERKISDNWKKNRKSDSLHKAPKEPAKAKRSNQPIPKKIMKPVQ</sequence>
<evidence type="ECO:0000256" key="2">
    <source>
        <dbReference type="SAM" id="SignalP"/>
    </source>
</evidence>
<keyword evidence="2" id="KW-0732">Signal</keyword>
<feature type="signal peptide" evidence="2">
    <location>
        <begin position="1"/>
        <end position="23"/>
    </location>
</feature>
<protein>
    <submittedName>
        <fullName evidence="3">Uncharacterized protein</fullName>
    </submittedName>
</protein>
<evidence type="ECO:0000256" key="1">
    <source>
        <dbReference type="SAM" id="MobiDB-lite"/>
    </source>
</evidence>
<keyword evidence="4" id="KW-1185">Reference proteome</keyword>
<accession>A0A926NQY0</accession>
<feature type="compositionally biased region" description="Basic and acidic residues" evidence="1">
    <location>
        <begin position="27"/>
        <end position="53"/>
    </location>
</feature>
<dbReference type="AlphaFoldDB" id="A0A926NQY0"/>